<dbReference type="EMBL" id="JAQIZT010000013">
    <property type="protein sequence ID" value="KAJ6975014.1"/>
    <property type="molecule type" value="Genomic_DNA"/>
</dbReference>
<gene>
    <name evidence="2" type="ORF">NC653_030988</name>
</gene>
<organism evidence="2 3">
    <name type="scientific">Populus alba x Populus x berolinensis</name>
    <dbReference type="NCBI Taxonomy" id="444605"/>
    <lineage>
        <taxon>Eukaryota</taxon>
        <taxon>Viridiplantae</taxon>
        <taxon>Streptophyta</taxon>
        <taxon>Embryophyta</taxon>
        <taxon>Tracheophyta</taxon>
        <taxon>Spermatophyta</taxon>
        <taxon>Magnoliopsida</taxon>
        <taxon>eudicotyledons</taxon>
        <taxon>Gunneridae</taxon>
        <taxon>Pentapetalae</taxon>
        <taxon>rosids</taxon>
        <taxon>fabids</taxon>
        <taxon>Malpighiales</taxon>
        <taxon>Salicaceae</taxon>
        <taxon>Saliceae</taxon>
        <taxon>Populus</taxon>
    </lineage>
</organism>
<evidence type="ECO:0000313" key="2">
    <source>
        <dbReference type="EMBL" id="KAJ6975014.1"/>
    </source>
</evidence>
<name>A0AAD6LYG8_9ROSI</name>
<feature type="compositionally biased region" description="Basic residues" evidence="1">
    <location>
        <begin position="43"/>
        <end position="56"/>
    </location>
</feature>
<reference evidence="2" key="1">
    <citation type="journal article" date="2023" name="Mol. Ecol. Resour.">
        <title>Chromosome-level genome assembly of a triploid poplar Populus alba 'Berolinensis'.</title>
        <authorList>
            <person name="Chen S."/>
            <person name="Yu Y."/>
            <person name="Wang X."/>
            <person name="Wang S."/>
            <person name="Zhang T."/>
            <person name="Zhou Y."/>
            <person name="He R."/>
            <person name="Meng N."/>
            <person name="Wang Y."/>
            <person name="Liu W."/>
            <person name="Liu Z."/>
            <person name="Liu J."/>
            <person name="Guo Q."/>
            <person name="Huang H."/>
            <person name="Sederoff R.R."/>
            <person name="Wang G."/>
            <person name="Qu G."/>
            <person name="Chen S."/>
        </authorList>
    </citation>
    <scope>NUCLEOTIDE SEQUENCE</scope>
    <source>
        <strain evidence="2">SC-2020</strain>
    </source>
</reference>
<keyword evidence="3" id="KW-1185">Reference proteome</keyword>
<protein>
    <submittedName>
        <fullName evidence="2">Uncharacterized protein</fullName>
    </submittedName>
</protein>
<proteinExistence type="predicted"/>
<dbReference type="AlphaFoldDB" id="A0AAD6LYG8"/>
<evidence type="ECO:0000313" key="3">
    <source>
        <dbReference type="Proteomes" id="UP001164929"/>
    </source>
</evidence>
<dbReference type="Proteomes" id="UP001164929">
    <property type="component" value="Chromosome 13"/>
</dbReference>
<feature type="region of interest" description="Disordered" evidence="1">
    <location>
        <begin position="21"/>
        <end position="65"/>
    </location>
</feature>
<accession>A0AAD6LYG8</accession>
<sequence>MIEFILYTTFAHSNMCNEELSNTQDMQLSGDAPSISSGPQPSTRRRRRRRRRRRPNVSHSALGPA</sequence>
<evidence type="ECO:0000256" key="1">
    <source>
        <dbReference type="SAM" id="MobiDB-lite"/>
    </source>
</evidence>
<comment type="caution">
    <text evidence="2">The sequence shown here is derived from an EMBL/GenBank/DDBJ whole genome shotgun (WGS) entry which is preliminary data.</text>
</comment>